<dbReference type="RefSeq" id="WP_096484206.1">
    <property type="nucleotide sequence ID" value="NZ_AP014809.1"/>
</dbReference>
<gene>
    <name evidence="2" type="ORF">MPPM_1150</name>
</gene>
<dbReference type="EMBL" id="AP014809">
    <property type="protein sequence ID" value="BAU89755.1"/>
    <property type="molecule type" value="Genomic_DNA"/>
</dbReference>
<dbReference type="OrthoDB" id="275223at2"/>
<protein>
    <submittedName>
        <fullName evidence="2">Membrane protein</fullName>
    </submittedName>
</protein>
<dbReference type="Proteomes" id="UP000218288">
    <property type="component" value="Chromosome"/>
</dbReference>
<evidence type="ECO:0000313" key="3">
    <source>
        <dbReference type="Proteomes" id="UP000218288"/>
    </source>
</evidence>
<dbReference type="Pfam" id="PF06897">
    <property type="entry name" value="DUF1269"/>
    <property type="match status" value="1"/>
</dbReference>
<accession>A0A160PBW8</accession>
<organism evidence="2 3">
    <name type="scientific">Methylorubrum populi</name>
    <dbReference type="NCBI Taxonomy" id="223967"/>
    <lineage>
        <taxon>Bacteria</taxon>
        <taxon>Pseudomonadati</taxon>
        <taxon>Pseudomonadota</taxon>
        <taxon>Alphaproteobacteria</taxon>
        <taxon>Hyphomicrobiales</taxon>
        <taxon>Methylobacteriaceae</taxon>
        <taxon>Methylorubrum</taxon>
    </lineage>
</organism>
<proteinExistence type="predicted"/>
<feature type="compositionally biased region" description="Low complexity" evidence="1">
    <location>
        <begin position="176"/>
        <end position="198"/>
    </location>
</feature>
<dbReference type="InterPro" id="IPR009200">
    <property type="entry name" value="DUF1269_membrane"/>
</dbReference>
<sequence length="211" mass="21609">MAELVVIGFEDPHEADRALNELARLQTEYLIDLEDAVVAVRSPDGKLRLKQSVDLVGAGAASGGIWGAMWGSLVGLLFLNPLLGLATGAALGAGAGALSGKLADYGINDDFIRSVSEALQPNTSALFILVRRAQPERVLAQMSQFRGRVIRSSLSPEQESRLQAALSGPEVSMPGSAEAAPSSSTDSATTETPGTGTSPQPPGGSTGPAGA</sequence>
<reference evidence="2 3" key="1">
    <citation type="journal article" date="2016" name="Genome Announc.">
        <title>Complete Genome Sequence of Methylobacterium populi P-1M, Isolated from Pink-Pigmented Household Biofilm.</title>
        <authorList>
            <person name="Morohoshi T."/>
            <person name="Ikeda T."/>
        </authorList>
    </citation>
    <scope>NUCLEOTIDE SEQUENCE [LARGE SCALE GENOMIC DNA]</scope>
    <source>
        <strain evidence="2 3">P-1M</strain>
    </source>
</reference>
<evidence type="ECO:0000313" key="2">
    <source>
        <dbReference type="EMBL" id="BAU89755.1"/>
    </source>
</evidence>
<feature type="region of interest" description="Disordered" evidence="1">
    <location>
        <begin position="160"/>
        <end position="211"/>
    </location>
</feature>
<evidence type="ECO:0000256" key="1">
    <source>
        <dbReference type="SAM" id="MobiDB-lite"/>
    </source>
</evidence>
<name>A0A160PBW8_9HYPH</name>
<dbReference type="AlphaFoldDB" id="A0A160PBW8"/>